<dbReference type="KEGG" id="cqi:110713267"/>
<dbReference type="CDD" id="cd22157">
    <property type="entry name" value="F-box_AtFBW1-like"/>
    <property type="match status" value="1"/>
</dbReference>
<dbReference type="InterPro" id="IPR036047">
    <property type="entry name" value="F-box-like_dom_sf"/>
</dbReference>
<keyword evidence="3" id="KW-1185">Reference proteome</keyword>
<gene>
    <name evidence="2" type="primary">LOC110713267</name>
</gene>
<dbReference type="Gramene" id="AUR62033044-RA">
    <property type="protein sequence ID" value="AUR62033044-RA:cds"/>
    <property type="gene ID" value="AUR62033044"/>
</dbReference>
<protein>
    <recommendedName>
        <fullName evidence="1">F-box domain-containing protein</fullName>
    </recommendedName>
</protein>
<sequence>MRAASNSLVILQSGNTKTRHHVAWPEDMKLNPDLWAEVFLKLPVKTLVRVRDVCKSWRSIIDSPDFITEHCEQFKKNSDKNQLLLVERTGPLRLKYSGKVIRVVNKLTFEEIRQITKVSEKCKIWDVFDGLFLYQDYDATIYTSLKIWNPSVGKSWRLPDPPRPLPRLLGQGDDKLVLGFDPSSKDYKVIGFRRNDGVSVKKLSSEIAVYSGINRLWKIKTVEVNEPFSYFAVLQHQHHFCQGAAHWIVSDGARNDGGFEYTHVLSFDFGIEEFRCVELPGMEMFKCLFVFGKSLAVFGISAESSRIWIMGEDVGEVVGEKQWILCFEGGSSLDAYNFFKEYKFARITYDEYTGEFFVVVSTNSETKLMSYNITSQRIMAFVTVVGNRTCCADSYVESLVTF</sequence>
<dbReference type="OrthoDB" id="1867629at2759"/>
<dbReference type="InterPro" id="IPR017451">
    <property type="entry name" value="F-box-assoc_interact_dom"/>
</dbReference>
<dbReference type="AlphaFoldDB" id="A0A803MP43"/>
<reference evidence="2" key="2">
    <citation type="submission" date="2021-03" db="UniProtKB">
        <authorList>
            <consortium name="EnsemblPlants"/>
        </authorList>
    </citation>
    <scope>IDENTIFICATION</scope>
</reference>
<dbReference type="NCBIfam" id="TIGR01640">
    <property type="entry name" value="F_box_assoc_1"/>
    <property type="match status" value="1"/>
</dbReference>
<accession>A0A803MP43</accession>
<dbReference type="InterPro" id="IPR001810">
    <property type="entry name" value="F-box_dom"/>
</dbReference>
<evidence type="ECO:0000259" key="1">
    <source>
        <dbReference type="SMART" id="SM00256"/>
    </source>
</evidence>
<feature type="domain" description="F-box" evidence="1">
    <location>
        <begin position="30"/>
        <end position="70"/>
    </location>
</feature>
<dbReference type="SUPFAM" id="SSF81383">
    <property type="entry name" value="F-box domain"/>
    <property type="match status" value="1"/>
</dbReference>
<dbReference type="Proteomes" id="UP000596660">
    <property type="component" value="Unplaced"/>
</dbReference>
<dbReference type="PANTHER" id="PTHR31672:SF13">
    <property type="entry name" value="F-BOX PROTEIN CPR30-LIKE"/>
    <property type="match status" value="1"/>
</dbReference>
<dbReference type="RefSeq" id="XP_021747416.1">
    <property type="nucleotide sequence ID" value="XM_021891724.1"/>
</dbReference>
<evidence type="ECO:0000313" key="2">
    <source>
        <dbReference type="EnsemblPlants" id="AUR62033044-RA:cds"/>
    </source>
</evidence>
<dbReference type="PANTHER" id="PTHR31672">
    <property type="entry name" value="BNACNNG10540D PROTEIN"/>
    <property type="match status" value="1"/>
</dbReference>
<dbReference type="EnsemblPlants" id="AUR62033044-RA">
    <property type="protein sequence ID" value="AUR62033044-RA:cds"/>
    <property type="gene ID" value="AUR62033044"/>
</dbReference>
<dbReference type="InterPro" id="IPR050796">
    <property type="entry name" value="SCF_F-box_component"/>
</dbReference>
<dbReference type="GeneID" id="110713267"/>
<organism evidence="2 3">
    <name type="scientific">Chenopodium quinoa</name>
    <name type="common">Quinoa</name>
    <dbReference type="NCBI Taxonomy" id="63459"/>
    <lineage>
        <taxon>Eukaryota</taxon>
        <taxon>Viridiplantae</taxon>
        <taxon>Streptophyta</taxon>
        <taxon>Embryophyta</taxon>
        <taxon>Tracheophyta</taxon>
        <taxon>Spermatophyta</taxon>
        <taxon>Magnoliopsida</taxon>
        <taxon>eudicotyledons</taxon>
        <taxon>Gunneridae</taxon>
        <taxon>Pentapetalae</taxon>
        <taxon>Caryophyllales</taxon>
        <taxon>Chenopodiaceae</taxon>
        <taxon>Chenopodioideae</taxon>
        <taxon>Atripliceae</taxon>
        <taxon>Chenopodium</taxon>
    </lineage>
</organism>
<name>A0A803MP43_CHEQI</name>
<reference evidence="2" key="1">
    <citation type="journal article" date="2017" name="Nature">
        <title>The genome of Chenopodium quinoa.</title>
        <authorList>
            <person name="Jarvis D.E."/>
            <person name="Ho Y.S."/>
            <person name="Lightfoot D.J."/>
            <person name="Schmoeckel S.M."/>
            <person name="Li B."/>
            <person name="Borm T.J.A."/>
            <person name="Ohyanagi H."/>
            <person name="Mineta K."/>
            <person name="Michell C.T."/>
            <person name="Saber N."/>
            <person name="Kharbatia N.M."/>
            <person name="Rupper R.R."/>
            <person name="Sharp A.R."/>
            <person name="Dally N."/>
            <person name="Boughton B.A."/>
            <person name="Woo Y.H."/>
            <person name="Gao G."/>
            <person name="Schijlen E.G.W.M."/>
            <person name="Guo X."/>
            <person name="Momin A.A."/>
            <person name="Negrao S."/>
            <person name="Al-Babili S."/>
            <person name="Gehring C."/>
            <person name="Roessner U."/>
            <person name="Jung C."/>
            <person name="Murphy K."/>
            <person name="Arold S.T."/>
            <person name="Gojobori T."/>
            <person name="van der Linden C.G."/>
            <person name="van Loo E.N."/>
            <person name="Jellen E.N."/>
            <person name="Maughan P.J."/>
            <person name="Tester M."/>
        </authorList>
    </citation>
    <scope>NUCLEOTIDE SEQUENCE [LARGE SCALE GENOMIC DNA]</scope>
    <source>
        <strain evidence="2">cv. PI 614886</strain>
    </source>
</reference>
<dbReference type="Pfam" id="PF08268">
    <property type="entry name" value="FBA_3"/>
    <property type="match status" value="1"/>
</dbReference>
<dbReference type="InterPro" id="IPR013187">
    <property type="entry name" value="F-box-assoc_dom_typ3"/>
</dbReference>
<proteinExistence type="predicted"/>
<dbReference type="Pfam" id="PF00646">
    <property type="entry name" value="F-box"/>
    <property type="match status" value="1"/>
</dbReference>
<evidence type="ECO:0000313" key="3">
    <source>
        <dbReference type="Proteomes" id="UP000596660"/>
    </source>
</evidence>
<dbReference type="SMART" id="SM00256">
    <property type="entry name" value="FBOX"/>
    <property type="match status" value="1"/>
</dbReference>
<dbReference type="Gene3D" id="1.20.1280.50">
    <property type="match status" value="1"/>
</dbReference>